<dbReference type="SUPFAM" id="SSF53098">
    <property type="entry name" value="Ribonuclease H-like"/>
    <property type="match status" value="1"/>
</dbReference>
<dbReference type="PANTHER" id="PTHR46481">
    <property type="entry name" value="ZINC FINGER BED DOMAIN-CONTAINING PROTEIN 4"/>
    <property type="match status" value="1"/>
</dbReference>
<evidence type="ECO:0000313" key="1">
    <source>
        <dbReference type="EMBL" id="PHT31623.1"/>
    </source>
</evidence>
<protein>
    <submittedName>
        <fullName evidence="1">Uncharacterized protein</fullName>
    </submittedName>
</protein>
<dbReference type="PANTHER" id="PTHR46481:SF3">
    <property type="entry name" value="HAT-LIKE TRANSPOSASE RNASE-H FOLD DOMAIN-CONTAINING PROTEIN"/>
    <property type="match status" value="1"/>
</dbReference>
<proteinExistence type="predicted"/>
<evidence type="ECO:0000313" key="2">
    <source>
        <dbReference type="Proteomes" id="UP000224567"/>
    </source>
</evidence>
<sequence>MSQDTRVEKVITESVASDSNVVNRNSIVESKAKKERRKRSVAWDHFTSKVDSEGIKKGGKHLHVRCMAHIINLVVQDGIKEANISIERIRQAVRYIRQSPARWKNFQECCVDENLAKKSLCLDVPTRWNSTYLMLNRAIEYEGAILTYTDRDIGLAHHLEFGHICVCDGDGDSDIVDEEQPVGSLLCSD</sequence>
<organism evidence="1 2">
    <name type="scientific">Capsicum baccatum</name>
    <name type="common">Peruvian pepper</name>
    <dbReference type="NCBI Taxonomy" id="33114"/>
    <lineage>
        <taxon>Eukaryota</taxon>
        <taxon>Viridiplantae</taxon>
        <taxon>Streptophyta</taxon>
        <taxon>Embryophyta</taxon>
        <taxon>Tracheophyta</taxon>
        <taxon>Spermatophyta</taxon>
        <taxon>Magnoliopsida</taxon>
        <taxon>eudicotyledons</taxon>
        <taxon>Gunneridae</taxon>
        <taxon>Pentapetalae</taxon>
        <taxon>asterids</taxon>
        <taxon>lamiids</taxon>
        <taxon>Solanales</taxon>
        <taxon>Solanaceae</taxon>
        <taxon>Solanoideae</taxon>
        <taxon>Capsiceae</taxon>
        <taxon>Capsicum</taxon>
    </lineage>
</organism>
<dbReference type="EMBL" id="MLFT02000012">
    <property type="protein sequence ID" value="PHT31623.1"/>
    <property type="molecule type" value="Genomic_DNA"/>
</dbReference>
<dbReference type="InterPro" id="IPR052035">
    <property type="entry name" value="ZnF_BED_domain_contain"/>
</dbReference>
<name>A0A2G2VF74_CAPBA</name>
<dbReference type="InterPro" id="IPR012337">
    <property type="entry name" value="RNaseH-like_sf"/>
</dbReference>
<reference evidence="1 2" key="1">
    <citation type="journal article" date="2017" name="Genome Biol.">
        <title>New reference genome sequences of hot pepper reveal the massive evolution of plant disease-resistance genes by retroduplication.</title>
        <authorList>
            <person name="Kim S."/>
            <person name="Park J."/>
            <person name="Yeom S.I."/>
            <person name="Kim Y.M."/>
            <person name="Seo E."/>
            <person name="Kim K.T."/>
            <person name="Kim M.S."/>
            <person name="Lee J.M."/>
            <person name="Cheong K."/>
            <person name="Shin H.S."/>
            <person name="Kim S.B."/>
            <person name="Han K."/>
            <person name="Lee J."/>
            <person name="Park M."/>
            <person name="Lee H.A."/>
            <person name="Lee H.Y."/>
            <person name="Lee Y."/>
            <person name="Oh S."/>
            <person name="Lee J.H."/>
            <person name="Choi E."/>
            <person name="Choi E."/>
            <person name="Lee S.E."/>
            <person name="Jeon J."/>
            <person name="Kim H."/>
            <person name="Choi G."/>
            <person name="Song H."/>
            <person name="Lee J."/>
            <person name="Lee S.C."/>
            <person name="Kwon J.K."/>
            <person name="Lee H.Y."/>
            <person name="Koo N."/>
            <person name="Hong Y."/>
            <person name="Kim R.W."/>
            <person name="Kang W.H."/>
            <person name="Huh J.H."/>
            <person name="Kang B.C."/>
            <person name="Yang T.J."/>
            <person name="Lee Y.H."/>
            <person name="Bennetzen J.L."/>
            <person name="Choi D."/>
        </authorList>
    </citation>
    <scope>NUCLEOTIDE SEQUENCE [LARGE SCALE GENOMIC DNA]</scope>
    <source>
        <strain evidence="2">cv. PBC81</strain>
    </source>
</reference>
<dbReference type="OrthoDB" id="1292405at2759"/>
<comment type="caution">
    <text evidence="1">The sequence shown here is derived from an EMBL/GenBank/DDBJ whole genome shotgun (WGS) entry which is preliminary data.</text>
</comment>
<dbReference type="AlphaFoldDB" id="A0A2G2VF74"/>
<dbReference type="Proteomes" id="UP000224567">
    <property type="component" value="Unassembled WGS sequence"/>
</dbReference>
<gene>
    <name evidence="1" type="ORF">CQW23_27960</name>
</gene>
<reference evidence="2" key="2">
    <citation type="journal article" date="2017" name="J. Anim. Genet.">
        <title>Multiple reference genome sequences of hot pepper reveal the massive evolution of plant disease resistance genes by retroduplication.</title>
        <authorList>
            <person name="Kim S."/>
            <person name="Park J."/>
            <person name="Yeom S.-I."/>
            <person name="Kim Y.-M."/>
            <person name="Seo E."/>
            <person name="Kim K.-T."/>
            <person name="Kim M.-S."/>
            <person name="Lee J.M."/>
            <person name="Cheong K."/>
            <person name="Shin H.-S."/>
            <person name="Kim S.-B."/>
            <person name="Han K."/>
            <person name="Lee J."/>
            <person name="Park M."/>
            <person name="Lee H.-A."/>
            <person name="Lee H.-Y."/>
            <person name="Lee Y."/>
            <person name="Oh S."/>
            <person name="Lee J.H."/>
            <person name="Choi E."/>
            <person name="Choi E."/>
            <person name="Lee S.E."/>
            <person name="Jeon J."/>
            <person name="Kim H."/>
            <person name="Choi G."/>
            <person name="Song H."/>
            <person name="Lee J."/>
            <person name="Lee S.-C."/>
            <person name="Kwon J.-K."/>
            <person name="Lee H.-Y."/>
            <person name="Koo N."/>
            <person name="Hong Y."/>
            <person name="Kim R.W."/>
            <person name="Kang W.-H."/>
            <person name="Huh J.H."/>
            <person name="Kang B.-C."/>
            <person name="Yang T.-J."/>
            <person name="Lee Y.-H."/>
            <person name="Bennetzen J.L."/>
            <person name="Choi D."/>
        </authorList>
    </citation>
    <scope>NUCLEOTIDE SEQUENCE [LARGE SCALE GENOMIC DNA]</scope>
    <source>
        <strain evidence="2">cv. PBC81</strain>
    </source>
</reference>
<accession>A0A2G2VF74</accession>
<keyword evidence="2" id="KW-1185">Reference proteome</keyword>